<keyword evidence="1" id="KW-0812">Transmembrane</keyword>
<evidence type="ECO:0000256" key="1">
    <source>
        <dbReference type="SAM" id="Phobius"/>
    </source>
</evidence>
<evidence type="ECO:0000313" key="2">
    <source>
        <dbReference type="EMBL" id="GGC39905.1"/>
    </source>
</evidence>
<gene>
    <name evidence="2" type="ORF">GCM10007207_26740</name>
</gene>
<keyword evidence="3" id="KW-1185">Reference proteome</keyword>
<evidence type="ECO:0008006" key="4">
    <source>
        <dbReference type="Google" id="ProtNLM"/>
    </source>
</evidence>
<evidence type="ECO:0000313" key="3">
    <source>
        <dbReference type="Proteomes" id="UP000637769"/>
    </source>
</evidence>
<accession>A0ABQ1MJF1</accession>
<keyword evidence="1" id="KW-1133">Transmembrane helix</keyword>
<protein>
    <recommendedName>
        <fullName evidence="4">DUF2946 family protein</fullName>
    </recommendedName>
</protein>
<dbReference type="Proteomes" id="UP000637769">
    <property type="component" value="Unassembled WGS sequence"/>
</dbReference>
<proteinExistence type="predicted"/>
<name>A0ABQ1MJF1_9PROT</name>
<organism evidence="2 3">
    <name type="scientific">Asaia siamensis</name>
    <dbReference type="NCBI Taxonomy" id="110479"/>
    <lineage>
        <taxon>Bacteria</taxon>
        <taxon>Pseudomonadati</taxon>
        <taxon>Pseudomonadota</taxon>
        <taxon>Alphaproteobacteria</taxon>
        <taxon>Acetobacterales</taxon>
        <taxon>Acetobacteraceae</taxon>
        <taxon>Asaia</taxon>
    </lineage>
</organism>
<reference evidence="3" key="1">
    <citation type="journal article" date="2019" name="Int. J. Syst. Evol. Microbiol.">
        <title>The Global Catalogue of Microorganisms (GCM) 10K type strain sequencing project: providing services to taxonomists for standard genome sequencing and annotation.</title>
        <authorList>
            <consortium name="The Broad Institute Genomics Platform"/>
            <consortium name="The Broad Institute Genome Sequencing Center for Infectious Disease"/>
            <person name="Wu L."/>
            <person name="Ma J."/>
        </authorList>
    </citation>
    <scope>NUCLEOTIDE SEQUENCE [LARGE SCALE GENOMIC DNA]</scope>
    <source>
        <strain evidence="3">CCM 7132</strain>
    </source>
</reference>
<dbReference type="EMBL" id="BMCH01000008">
    <property type="protein sequence ID" value="GGC39905.1"/>
    <property type="molecule type" value="Genomic_DNA"/>
</dbReference>
<sequence>MVMPAEPKGHSTGHHHDSACALCPLLQLGFFILAIALIVAFARSLKLSQLVTLPPCRAPPGLRWVMPPAQAPPLT</sequence>
<feature type="transmembrane region" description="Helical" evidence="1">
    <location>
        <begin position="21"/>
        <end position="42"/>
    </location>
</feature>
<comment type="caution">
    <text evidence="2">The sequence shown here is derived from an EMBL/GenBank/DDBJ whole genome shotgun (WGS) entry which is preliminary data.</text>
</comment>
<keyword evidence="1" id="KW-0472">Membrane</keyword>